<dbReference type="PANTHER" id="PTHR45453">
    <property type="entry name" value="PHOSPHATE REGULON SENSOR PROTEIN PHOR"/>
    <property type="match status" value="1"/>
</dbReference>
<dbReference type="Proteomes" id="UP001289615">
    <property type="component" value="Unassembled WGS sequence"/>
</dbReference>
<comment type="subcellular location">
    <subcellularLocation>
        <location evidence="2">Cell membrane</location>
        <topology evidence="2">Multi-pass membrane protein</topology>
    </subcellularLocation>
</comment>
<reference evidence="13" key="1">
    <citation type="submission" date="2022-11" db="EMBL/GenBank/DDBJ databases">
        <title>Lysinibacillus irui.</title>
        <authorList>
            <person name="Akintayo S.O."/>
        </authorList>
    </citation>
    <scope>NUCLEOTIDE SEQUENCE</scope>
    <source>
        <strain evidence="13">IRB4-01</strain>
    </source>
</reference>
<gene>
    <name evidence="13" type="ORF">OU989_01380</name>
    <name evidence="12" type="ORF">U6C28_22530</name>
</gene>
<dbReference type="GO" id="GO:0005524">
    <property type="term" value="F:ATP binding"/>
    <property type="evidence" value="ECO:0007669"/>
    <property type="project" value="UniProtKB-KW"/>
</dbReference>
<evidence type="ECO:0000313" key="14">
    <source>
        <dbReference type="Proteomes" id="UP001219585"/>
    </source>
</evidence>
<evidence type="ECO:0000256" key="3">
    <source>
        <dbReference type="ARBA" id="ARBA00012438"/>
    </source>
</evidence>
<accession>A0AAJ5RJ14</accession>
<evidence type="ECO:0000259" key="11">
    <source>
        <dbReference type="PROSITE" id="PS50109"/>
    </source>
</evidence>
<dbReference type="Gene3D" id="3.30.565.10">
    <property type="entry name" value="Histidine kinase-like ATPase, C-terminal domain"/>
    <property type="match status" value="1"/>
</dbReference>
<keyword evidence="9" id="KW-0902">Two-component regulatory system</keyword>
<dbReference type="InterPro" id="IPR004358">
    <property type="entry name" value="Sig_transdc_His_kin-like_C"/>
</dbReference>
<dbReference type="SMART" id="SM00388">
    <property type="entry name" value="HisKA"/>
    <property type="match status" value="1"/>
</dbReference>
<organism evidence="13 14">
    <name type="scientific">Lysinibacillus irui</name>
    <dbReference type="NCBI Taxonomy" id="2998077"/>
    <lineage>
        <taxon>Bacteria</taxon>
        <taxon>Bacillati</taxon>
        <taxon>Bacillota</taxon>
        <taxon>Bacilli</taxon>
        <taxon>Bacillales</taxon>
        <taxon>Bacillaceae</taxon>
        <taxon>Lysinibacillus</taxon>
    </lineage>
</organism>
<dbReference type="PANTHER" id="PTHR45453:SF1">
    <property type="entry name" value="PHOSPHATE REGULON SENSOR PROTEIN PHOR"/>
    <property type="match status" value="1"/>
</dbReference>
<proteinExistence type="predicted"/>
<keyword evidence="7 13" id="KW-0418">Kinase</keyword>
<dbReference type="GO" id="GO:0004721">
    <property type="term" value="F:phosphoprotein phosphatase activity"/>
    <property type="evidence" value="ECO:0007669"/>
    <property type="project" value="TreeGrafter"/>
</dbReference>
<keyword evidence="10" id="KW-0812">Transmembrane</keyword>
<dbReference type="EMBL" id="CP113527">
    <property type="protein sequence ID" value="WDV07157.1"/>
    <property type="molecule type" value="Genomic_DNA"/>
</dbReference>
<dbReference type="InterPro" id="IPR036890">
    <property type="entry name" value="HATPase_C_sf"/>
</dbReference>
<dbReference type="InterPro" id="IPR050351">
    <property type="entry name" value="BphY/WalK/GraS-like"/>
</dbReference>
<dbReference type="GO" id="GO:0000155">
    <property type="term" value="F:phosphorelay sensor kinase activity"/>
    <property type="evidence" value="ECO:0007669"/>
    <property type="project" value="InterPro"/>
</dbReference>
<dbReference type="GO" id="GO:0016036">
    <property type="term" value="P:cellular response to phosphate starvation"/>
    <property type="evidence" value="ECO:0007669"/>
    <property type="project" value="TreeGrafter"/>
</dbReference>
<dbReference type="InterPro" id="IPR003661">
    <property type="entry name" value="HisK_dim/P_dom"/>
</dbReference>
<dbReference type="AlphaFoldDB" id="A0AAJ5RJ14"/>
<keyword evidence="6" id="KW-0547">Nucleotide-binding</keyword>
<evidence type="ECO:0000256" key="9">
    <source>
        <dbReference type="ARBA" id="ARBA00023012"/>
    </source>
</evidence>
<dbReference type="Pfam" id="PF00512">
    <property type="entry name" value="HisKA"/>
    <property type="match status" value="1"/>
</dbReference>
<keyword evidence="5" id="KW-0808">Transferase</keyword>
<keyword evidence="4" id="KW-0597">Phosphoprotein</keyword>
<feature type="transmembrane region" description="Helical" evidence="10">
    <location>
        <begin position="237"/>
        <end position="260"/>
    </location>
</feature>
<evidence type="ECO:0000256" key="2">
    <source>
        <dbReference type="ARBA" id="ARBA00004651"/>
    </source>
</evidence>
<keyword evidence="10" id="KW-1133">Transmembrane helix</keyword>
<evidence type="ECO:0000256" key="7">
    <source>
        <dbReference type="ARBA" id="ARBA00022777"/>
    </source>
</evidence>
<feature type="domain" description="Histidine kinase" evidence="11">
    <location>
        <begin position="342"/>
        <end position="548"/>
    </location>
</feature>
<dbReference type="SUPFAM" id="SSF47384">
    <property type="entry name" value="Homodimeric domain of signal transducing histidine kinase"/>
    <property type="match status" value="1"/>
</dbReference>
<comment type="catalytic activity">
    <reaction evidence="1">
        <text>ATP + protein L-histidine = ADP + protein N-phospho-L-histidine.</text>
        <dbReference type="EC" id="2.7.13.3"/>
    </reaction>
</comment>
<dbReference type="EMBL" id="JAXUIA010000020">
    <property type="protein sequence ID" value="MEA0979061.1"/>
    <property type="molecule type" value="Genomic_DNA"/>
</dbReference>
<keyword evidence="15" id="KW-1185">Reference proteome</keyword>
<evidence type="ECO:0000313" key="15">
    <source>
        <dbReference type="Proteomes" id="UP001289615"/>
    </source>
</evidence>
<evidence type="ECO:0000256" key="10">
    <source>
        <dbReference type="SAM" id="Phobius"/>
    </source>
</evidence>
<dbReference type="CDD" id="cd00075">
    <property type="entry name" value="HATPase"/>
    <property type="match status" value="1"/>
</dbReference>
<dbReference type="GO" id="GO:0005886">
    <property type="term" value="C:plasma membrane"/>
    <property type="evidence" value="ECO:0007669"/>
    <property type="project" value="UniProtKB-SubCell"/>
</dbReference>
<dbReference type="Proteomes" id="UP001219585">
    <property type="component" value="Chromosome"/>
</dbReference>
<dbReference type="FunFam" id="3.30.565.10:FF:000006">
    <property type="entry name" value="Sensor histidine kinase WalK"/>
    <property type="match status" value="1"/>
</dbReference>
<evidence type="ECO:0000256" key="1">
    <source>
        <dbReference type="ARBA" id="ARBA00000085"/>
    </source>
</evidence>
<evidence type="ECO:0000313" key="12">
    <source>
        <dbReference type="EMBL" id="MEA0979061.1"/>
    </source>
</evidence>
<dbReference type="KEGG" id="liu:OU989_01380"/>
<sequence length="549" mass="63040">MKPAGKLTLRFVSYFIIFYLLIISGFIMSLVFFAIFINDRVGDNIHVMSSFEIEDDAVVEKGQTVKIADYLVKRAEENVGQLYLFDQSMTIVDYTGDSCELCGKSDSEILALKQPGMHTWELPNYYLLFIPTSPVQPLFEEAFENWVSTGDISAVTLQRLKENKASVEIYDEQWNRTDVIGKRYDKLKKPQLLEEKYDIFEHEELTQSVALADDATFVVRMPNPSYKPFEEPFNKAMVLFVSIFFGGHIILILGVIFLSISISRQFVRPLVYVISRIERLTQFDYREISDKKIHHNKTGKLKRKFKLFQPVEESLNHLSERLNSNERQIKHAEQLREEWITGLSHDLKTPLSSIYGYSTMLASEDYEWTKDEMRIFAQTMQEKATYMDALIQDLTYTYQLKNKAIQLDEVLLPLAAWLPQFADEQVSVKVYGDVLLQADELLLKRIMDNLITNAKKYTPEGTKVIVEAQHTGKEVMLTIADRGPGIPQEELDNLFERYYRGTNTTDDITGTGLGLAITKQLIDLHNGTISVRSGQGGTIFVLKFQCHEG</sequence>
<dbReference type="PROSITE" id="PS50109">
    <property type="entry name" value="HIS_KIN"/>
    <property type="match status" value="1"/>
</dbReference>
<dbReference type="InterPro" id="IPR005467">
    <property type="entry name" value="His_kinase_dom"/>
</dbReference>
<reference evidence="12 15" key="2">
    <citation type="submission" date="2023-12" db="EMBL/GenBank/DDBJ databases">
        <title>Genome comparison identifies genes involved in endophytic behavior of Lysinibacillus irui and provides insights into its role as a plant-growth promoting bacterium.</title>
        <authorList>
            <person name="Hilario S."/>
            <person name="Matos I."/>
            <person name="Goncalves M.F.M."/>
            <person name="Pardo C.A."/>
            <person name="Santos M.J."/>
        </authorList>
    </citation>
    <scope>NUCLEOTIDE SEQUENCE [LARGE SCALE GENOMIC DNA]</scope>
    <source>
        <strain evidence="12 15">B3</strain>
    </source>
</reference>
<dbReference type="CDD" id="cd00082">
    <property type="entry name" value="HisKA"/>
    <property type="match status" value="1"/>
</dbReference>
<dbReference type="Gene3D" id="1.10.287.130">
    <property type="match status" value="1"/>
</dbReference>
<evidence type="ECO:0000256" key="4">
    <source>
        <dbReference type="ARBA" id="ARBA00022553"/>
    </source>
</evidence>
<evidence type="ECO:0000313" key="13">
    <source>
        <dbReference type="EMBL" id="WDV07157.1"/>
    </source>
</evidence>
<dbReference type="PRINTS" id="PR00344">
    <property type="entry name" value="BCTRLSENSOR"/>
</dbReference>
<protein>
    <recommendedName>
        <fullName evidence="3">histidine kinase</fullName>
        <ecNumber evidence="3">2.7.13.3</ecNumber>
    </recommendedName>
</protein>
<dbReference type="SUPFAM" id="SSF55874">
    <property type="entry name" value="ATPase domain of HSP90 chaperone/DNA topoisomerase II/histidine kinase"/>
    <property type="match status" value="1"/>
</dbReference>
<keyword evidence="8" id="KW-0067">ATP-binding</keyword>
<dbReference type="SMART" id="SM00387">
    <property type="entry name" value="HATPase_c"/>
    <property type="match status" value="1"/>
</dbReference>
<evidence type="ECO:0000256" key="5">
    <source>
        <dbReference type="ARBA" id="ARBA00022679"/>
    </source>
</evidence>
<dbReference type="EC" id="2.7.13.3" evidence="3"/>
<dbReference type="Pfam" id="PF02518">
    <property type="entry name" value="HATPase_c"/>
    <property type="match status" value="1"/>
</dbReference>
<keyword evidence="10" id="KW-0472">Membrane</keyword>
<dbReference type="InterPro" id="IPR036097">
    <property type="entry name" value="HisK_dim/P_sf"/>
</dbReference>
<name>A0AAJ5RJ14_9BACI</name>
<dbReference type="RefSeq" id="WP_274795322.1">
    <property type="nucleotide sequence ID" value="NZ_CP113527.1"/>
</dbReference>
<evidence type="ECO:0000256" key="8">
    <source>
        <dbReference type="ARBA" id="ARBA00022840"/>
    </source>
</evidence>
<feature type="transmembrane region" description="Helical" evidence="10">
    <location>
        <begin position="12"/>
        <end position="37"/>
    </location>
</feature>
<dbReference type="InterPro" id="IPR003594">
    <property type="entry name" value="HATPase_dom"/>
</dbReference>
<evidence type="ECO:0000256" key="6">
    <source>
        <dbReference type="ARBA" id="ARBA00022741"/>
    </source>
</evidence>